<protein>
    <recommendedName>
        <fullName evidence="2">calcium/calmodulin-dependent protein kinase</fullName>
        <ecNumber evidence="2">2.7.11.17</ecNumber>
    </recommendedName>
</protein>
<evidence type="ECO:0000256" key="2">
    <source>
        <dbReference type="ARBA" id="ARBA00012434"/>
    </source>
</evidence>
<evidence type="ECO:0000256" key="6">
    <source>
        <dbReference type="ARBA" id="ARBA00022777"/>
    </source>
</evidence>
<sequence>MPTFEASKHCVTGGELFEDIVAREYYSEADASHCIHQILESVNHIHQHDIVHRDLKPENLLLASKCKGAAVKLADFGLAIEVQGEQQAWFGFAGTPGYLSPEVLRKDPYGKPVDIWACGVILYILLVGYPPFWDEDQHKLYQQIKAGAYDFPSPEWDTVTPEAKNLINQMLTINPAKRITADQALKHPWVCQRSTVASMMHRQETVECLRKFNARRKLKGAILTTMLVSRNFSAAKSLLNKKSDGGVKEPQTTVVHNATDGIKGSTESCNTTTEDEDLKVRKQEIIKITEQLIEAINNGDFEAYTKICDPGLTSFEPEALGNLVEGMDFHKFYFENREWVRAAEILLPAPHPLASVPAHLLLFPVARFSLTGPACRTLVYVLAPLGPEDGLQLAPSKGRLHSPACPSILQLPRGSANASCHNQGHCISLSLALFQDDWKACEVRLK</sequence>
<comment type="similarity">
    <text evidence="1">Belongs to the protein kinase superfamily. CAMK Ser/Thr protein kinase family. CaMK subfamily.</text>
</comment>
<dbReference type="SUPFAM" id="SSF56112">
    <property type="entry name" value="Protein kinase-like (PK-like)"/>
    <property type="match status" value="1"/>
</dbReference>
<dbReference type="GO" id="GO:0005524">
    <property type="term" value="F:ATP binding"/>
    <property type="evidence" value="ECO:0007669"/>
    <property type="project" value="InterPro"/>
</dbReference>
<organism evidence="11 12">
    <name type="scientific">Neophocaena asiaeorientalis asiaeorientalis</name>
    <name type="common">Yangtze finless porpoise</name>
    <name type="synonym">Neophocaena phocaenoides subsp. asiaeorientalis</name>
    <dbReference type="NCBI Taxonomy" id="1706337"/>
    <lineage>
        <taxon>Eukaryota</taxon>
        <taxon>Metazoa</taxon>
        <taxon>Chordata</taxon>
        <taxon>Craniata</taxon>
        <taxon>Vertebrata</taxon>
        <taxon>Euteleostomi</taxon>
        <taxon>Mammalia</taxon>
        <taxon>Eutheria</taxon>
        <taxon>Laurasiatheria</taxon>
        <taxon>Artiodactyla</taxon>
        <taxon>Whippomorpha</taxon>
        <taxon>Cetacea</taxon>
        <taxon>Odontoceti</taxon>
        <taxon>Phocoenidae</taxon>
        <taxon>Neophocaena</taxon>
    </lineage>
</organism>
<evidence type="ECO:0000259" key="10">
    <source>
        <dbReference type="PROSITE" id="PS50011"/>
    </source>
</evidence>
<keyword evidence="5" id="KW-0808">Transferase</keyword>
<dbReference type="AlphaFoldDB" id="A0A341B3X8"/>
<dbReference type="PANTHER" id="PTHR24347">
    <property type="entry name" value="SERINE/THREONINE-PROTEIN KINASE"/>
    <property type="match status" value="1"/>
</dbReference>
<dbReference type="GO" id="GO:0005516">
    <property type="term" value="F:calmodulin binding"/>
    <property type="evidence" value="ECO:0007669"/>
    <property type="project" value="UniProtKB-KW"/>
</dbReference>
<keyword evidence="4" id="KW-0597">Phosphoprotein</keyword>
<dbReference type="GO" id="GO:0004683">
    <property type="term" value="F:calcium/calmodulin-dependent protein kinase activity"/>
    <property type="evidence" value="ECO:0007669"/>
    <property type="project" value="UniProtKB-EC"/>
</dbReference>
<dbReference type="SUPFAM" id="SSF54427">
    <property type="entry name" value="NTF2-like"/>
    <property type="match status" value="1"/>
</dbReference>
<evidence type="ECO:0000256" key="8">
    <source>
        <dbReference type="ARBA" id="ARBA00047307"/>
    </source>
</evidence>
<dbReference type="Gene3D" id="1.10.510.10">
    <property type="entry name" value="Transferase(Phosphotransferase) domain 1"/>
    <property type="match status" value="1"/>
</dbReference>
<keyword evidence="7" id="KW-0112">Calmodulin-binding</keyword>
<keyword evidence="6 12" id="KW-0418">Kinase</keyword>
<comment type="catalytic activity">
    <reaction evidence="9">
        <text>L-seryl-[protein] + ATP = O-phospho-L-seryl-[protein] + ADP + H(+)</text>
        <dbReference type="Rhea" id="RHEA:17989"/>
        <dbReference type="Rhea" id="RHEA-COMP:9863"/>
        <dbReference type="Rhea" id="RHEA-COMP:11604"/>
        <dbReference type="ChEBI" id="CHEBI:15378"/>
        <dbReference type="ChEBI" id="CHEBI:29999"/>
        <dbReference type="ChEBI" id="CHEBI:30616"/>
        <dbReference type="ChEBI" id="CHEBI:83421"/>
        <dbReference type="ChEBI" id="CHEBI:456216"/>
        <dbReference type="EC" id="2.7.11.17"/>
    </reaction>
</comment>
<dbReference type="Gene3D" id="6.10.140.620">
    <property type="match status" value="1"/>
</dbReference>
<dbReference type="GeneID" id="112396793"/>
<dbReference type="InterPro" id="IPR008271">
    <property type="entry name" value="Ser/Thr_kinase_AS"/>
</dbReference>
<keyword evidence="3" id="KW-0723">Serine/threonine-protein kinase</keyword>
<evidence type="ECO:0000313" key="11">
    <source>
        <dbReference type="Proteomes" id="UP000252040"/>
    </source>
</evidence>
<dbReference type="RefSeq" id="XP_024596473.1">
    <property type="nucleotide sequence ID" value="XM_024740705.1"/>
</dbReference>
<dbReference type="InterPro" id="IPR000719">
    <property type="entry name" value="Prot_kinase_dom"/>
</dbReference>
<dbReference type="Proteomes" id="UP000252040">
    <property type="component" value="Unplaced"/>
</dbReference>
<evidence type="ECO:0000256" key="9">
    <source>
        <dbReference type="ARBA" id="ARBA00047430"/>
    </source>
</evidence>
<proteinExistence type="inferred from homology"/>
<dbReference type="InterPro" id="IPR032710">
    <property type="entry name" value="NTF2-like_dom_sf"/>
</dbReference>
<feature type="domain" description="Protein kinase" evidence="10">
    <location>
        <begin position="1"/>
        <end position="190"/>
    </location>
</feature>
<evidence type="ECO:0000256" key="5">
    <source>
        <dbReference type="ARBA" id="ARBA00022679"/>
    </source>
</evidence>
<comment type="catalytic activity">
    <reaction evidence="8">
        <text>L-threonyl-[protein] + ATP = O-phospho-L-threonyl-[protein] + ADP + H(+)</text>
        <dbReference type="Rhea" id="RHEA:46608"/>
        <dbReference type="Rhea" id="RHEA-COMP:11060"/>
        <dbReference type="Rhea" id="RHEA-COMP:11605"/>
        <dbReference type="ChEBI" id="CHEBI:15378"/>
        <dbReference type="ChEBI" id="CHEBI:30013"/>
        <dbReference type="ChEBI" id="CHEBI:30616"/>
        <dbReference type="ChEBI" id="CHEBI:61977"/>
        <dbReference type="ChEBI" id="CHEBI:456216"/>
        <dbReference type="EC" id="2.7.11.17"/>
    </reaction>
</comment>
<dbReference type="InterPro" id="IPR013543">
    <property type="entry name" value="Ca/CaM-dep_prot_kinase-assoc"/>
</dbReference>
<evidence type="ECO:0000313" key="12">
    <source>
        <dbReference type="RefSeq" id="XP_024596473.1"/>
    </source>
</evidence>
<evidence type="ECO:0000256" key="4">
    <source>
        <dbReference type="ARBA" id="ARBA00022553"/>
    </source>
</evidence>
<evidence type="ECO:0000256" key="3">
    <source>
        <dbReference type="ARBA" id="ARBA00022527"/>
    </source>
</evidence>
<gene>
    <name evidence="12" type="primary">CAMK2G</name>
</gene>
<evidence type="ECO:0000256" key="1">
    <source>
        <dbReference type="ARBA" id="ARBA00005354"/>
    </source>
</evidence>
<reference evidence="12" key="1">
    <citation type="submission" date="2025-08" db="UniProtKB">
        <authorList>
            <consortium name="RefSeq"/>
        </authorList>
    </citation>
    <scope>IDENTIFICATION</scope>
    <source>
        <tissue evidence="12">Meat</tissue>
    </source>
</reference>
<dbReference type="Pfam" id="PF08332">
    <property type="entry name" value="CaMKII_AD"/>
    <property type="match status" value="1"/>
</dbReference>
<dbReference type="CTD" id="818"/>
<dbReference type="PROSITE" id="PS50011">
    <property type="entry name" value="PROTEIN_KINASE_DOM"/>
    <property type="match status" value="1"/>
</dbReference>
<dbReference type="InterPro" id="IPR011009">
    <property type="entry name" value="Kinase-like_dom_sf"/>
</dbReference>
<dbReference type="Gene3D" id="3.10.450.50">
    <property type="match status" value="1"/>
</dbReference>
<dbReference type="PROSITE" id="PS00108">
    <property type="entry name" value="PROTEIN_KINASE_ST"/>
    <property type="match status" value="1"/>
</dbReference>
<dbReference type="EC" id="2.7.11.17" evidence="2"/>
<keyword evidence="11" id="KW-1185">Reference proteome</keyword>
<name>A0A341B3X8_NEOAA</name>
<accession>A0A341B3X8</accession>
<dbReference type="Pfam" id="PF00069">
    <property type="entry name" value="Pkinase"/>
    <property type="match status" value="1"/>
</dbReference>
<dbReference type="SMART" id="SM00220">
    <property type="entry name" value="S_TKc"/>
    <property type="match status" value="1"/>
</dbReference>
<dbReference type="FunFam" id="1.10.510.10:FF:000001">
    <property type="entry name" value="Calcium/calmodulin-dependent protein kinase type II subunit delta"/>
    <property type="match status" value="1"/>
</dbReference>
<evidence type="ECO:0000256" key="7">
    <source>
        <dbReference type="ARBA" id="ARBA00022860"/>
    </source>
</evidence>